<dbReference type="Proteomes" id="UP000095598">
    <property type="component" value="Unassembled WGS sequence"/>
</dbReference>
<evidence type="ECO:0000313" key="2">
    <source>
        <dbReference type="EMBL" id="CUN16142.1"/>
    </source>
</evidence>
<keyword evidence="1" id="KW-0472">Membrane</keyword>
<gene>
    <name evidence="2" type="ORF">ERS852425_03014</name>
</gene>
<reference evidence="2 3" key="1">
    <citation type="submission" date="2015-09" db="EMBL/GenBank/DDBJ databases">
        <authorList>
            <consortium name="Pathogen Informatics"/>
        </authorList>
    </citation>
    <scope>NUCLEOTIDE SEQUENCE [LARGE SCALE GENOMIC DNA]</scope>
    <source>
        <strain evidence="2 3">2789STDY5608868</strain>
    </source>
</reference>
<proteinExistence type="predicted"/>
<accession>A0A173UM92</accession>
<name>A0A173UM92_ANAHA</name>
<dbReference type="RefSeq" id="WP_022091891.1">
    <property type="nucleotide sequence ID" value="NZ_CYXT01000031.1"/>
</dbReference>
<evidence type="ECO:0000256" key="1">
    <source>
        <dbReference type="SAM" id="Phobius"/>
    </source>
</evidence>
<keyword evidence="1" id="KW-0812">Transmembrane</keyword>
<dbReference type="EMBL" id="CYXT01000031">
    <property type="protein sequence ID" value="CUN16142.1"/>
    <property type="molecule type" value="Genomic_DNA"/>
</dbReference>
<feature type="transmembrane region" description="Helical" evidence="1">
    <location>
        <begin position="112"/>
        <end position="135"/>
    </location>
</feature>
<keyword evidence="1" id="KW-1133">Transmembrane helix</keyword>
<protein>
    <submittedName>
        <fullName evidence="2">Predicted membrane protein</fullName>
    </submittedName>
</protein>
<dbReference type="AlphaFoldDB" id="A0A173UM92"/>
<organism evidence="2 3">
    <name type="scientific">Anaerostipes hadrus</name>
    <dbReference type="NCBI Taxonomy" id="649756"/>
    <lineage>
        <taxon>Bacteria</taxon>
        <taxon>Bacillati</taxon>
        <taxon>Bacillota</taxon>
        <taxon>Clostridia</taxon>
        <taxon>Lachnospirales</taxon>
        <taxon>Lachnospiraceae</taxon>
        <taxon>Anaerostipes</taxon>
    </lineage>
</organism>
<evidence type="ECO:0000313" key="3">
    <source>
        <dbReference type="Proteomes" id="UP000095598"/>
    </source>
</evidence>
<sequence length="219" mass="24825">MNREEYLKRLSFLLKDLPKEEIEDAIAYYENYFEEAGEEKEEQVIKELGSPEKIARMIRDSVQGNQASSEYTEEGYRQETYEDYQQMGRKDSQKEAKQGSRWHMKGRRNRNIILMILILVFVGSWLIPGIFGIVIGIAGGIFGSCAGLLFGGLGLVGAGIYKMFTTVPYGLLLMGGGFLMIAGGILLLWSLVWICANAIPWIIAKIREFWNRNFGRGCE</sequence>
<feature type="transmembrane region" description="Helical" evidence="1">
    <location>
        <begin position="171"/>
        <end position="204"/>
    </location>
</feature>
<feature type="transmembrane region" description="Helical" evidence="1">
    <location>
        <begin position="141"/>
        <end position="164"/>
    </location>
</feature>
<dbReference type="Pfam" id="PF22564">
    <property type="entry name" value="HAAS"/>
    <property type="match status" value="1"/>
</dbReference>